<feature type="region of interest" description="Disordered" evidence="1">
    <location>
        <begin position="540"/>
        <end position="623"/>
    </location>
</feature>
<feature type="region of interest" description="Disordered" evidence="1">
    <location>
        <begin position="230"/>
        <end position="264"/>
    </location>
</feature>
<keyword evidence="2" id="KW-0472">Membrane</keyword>
<organism evidence="3 4">
    <name type="scientific">Cercophora newfieldiana</name>
    <dbReference type="NCBI Taxonomy" id="92897"/>
    <lineage>
        <taxon>Eukaryota</taxon>
        <taxon>Fungi</taxon>
        <taxon>Dikarya</taxon>
        <taxon>Ascomycota</taxon>
        <taxon>Pezizomycotina</taxon>
        <taxon>Sordariomycetes</taxon>
        <taxon>Sordariomycetidae</taxon>
        <taxon>Sordariales</taxon>
        <taxon>Lasiosphaeriaceae</taxon>
        <taxon>Cercophora</taxon>
    </lineage>
</organism>
<accession>A0AA39Y4F1</accession>
<evidence type="ECO:0000256" key="2">
    <source>
        <dbReference type="SAM" id="Phobius"/>
    </source>
</evidence>
<dbReference type="EMBL" id="JAULSV010000004">
    <property type="protein sequence ID" value="KAK0645841.1"/>
    <property type="molecule type" value="Genomic_DNA"/>
</dbReference>
<dbReference type="Proteomes" id="UP001174936">
    <property type="component" value="Unassembled WGS sequence"/>
</dbReference>
<dbReference type="AlphaFoldDB" id="A0AA39Y4F1"/>
<sequence length="623" mass="67392">MAETTNRAGAIATLRRDGRLLQDMVFALLVFPRIATATCEAHFRYPTVGLQFYRLDTINVTYQSSFSQPILSLLCGEPARPSKKLRLQQTAPAKSELVPLNFSSVDPCWFRLEPQTGECGGVDSPSFALWTSERPGNPQTTIGLLSTTAAIAPRATATTPGLLDSAPTPTPKPPSTIIKKADTVAPPDAPGGQDLSAGAKAGIGIAIALIVAAGAMAAFMYFRRRKKGQDSDLGRAIRGRKPEKLLGRNGASSVNSGRSDEPLNPIVDGFPGSMGYDDARSLHSMHSLHSIETHNTHNTHVSPSAGYSPNVPSHNGGYWTERDELAAARGFWTDRDELTAARLKSQPIPIVTSYGPNPVTPTLTPRASSRFDLNARAASISIDSREGIPPMPAVPFMPDYTDYTMPLPPKPRISASPPRKPAAPIIVSYGPNRVTPTPAVTSPTVPPDETIFQRSKEPQPIAPHDRQFSWEDSPIEPMAPSAMGPLPPYASSAEYIAMEKGAIRKLATPEAQELPPTKDGYYPVYNSDIVEYSELPGAARHNEPQLPYHPHPYKRRPEAGPSNGVGGASGSGTGGGGLREIDEQKFLLLPEITNLRAQKKKTQPRNQEEDEDEEYDLGEPRRR</sequence>
<evidence type="ECO:0000256" key="1">
    <source>
        <dbReference type="SAM" id="MobiDB-lite"/>
    </source>
</evidence>
<protein>
    <submittedName>
        <fullName evidence="3">Uncharacterized protein</fullName>
    </submittedName>
</protein>
<comment type="caution">
    <text evidence="3">The sequence shown here is derived from an EMBL/GenBank/DDBJ whole genome shotgun (WGS) entry which is preliminary data.</text>
</comment>
<feature type="compositionally biased region" description="Basic and acidic residues" evidence="1">
    <location>
        <begin position="230"/>
        <end position="246"/>
    </location>
</feature>
<reference evidence="3" key="1">
    <citation type="submission" date="2023-06" db="EMBL/GenBank/DDBJ databases">
        <title>Genome-scale phylogeny and comparative genomics of the fungal order Sordariales.</title>
        <authorList>
            <consortium name="Lawrence Berkeley National Laboratory"/>
            <person name="Hensen N."/>
            <person name="Bonometti L."/>
            <person name="Westerberg I."/>
            <person name="Brannstrom I.O."/>
            <person name="Guillou S."/>
            <person name="Cros-Aarteil S."/>
            <person name="Calhoun S."/>
            <person name="Haridas S."/>
            <person name="Kuo A."/>
            <person name="Mondo S."/>
            <person name="Pangilinan J."/>
            <person name="Riley R."/>
            <person name="Labutti K."/>
            <person name="Andreopoulos B."/>
            <person name="Lipzen A."/>
            <person name="Chen C."/>
            <person name="Yanf M."/>
            <person name="Daum C."/>
            <person name="Ng V."/>
            <person name="Clum A."/>
            <person name="Steindorff A."/>
            <person name="Ohm R."/>
            <person name="Martin F."/>
            <person name="Silar P."/>
            <person name="Natvig D."/>
            <person name="Lalanne C."/>
            <person name="Gautier V."/>
            <person name="Ament-Velasquez S.L."/>
            <person name="Kruys A."/>
            <person name="Hutchinson M.I."/>
            <person name="Powell A.J."/>
            <person name="Barry K."/>
            <person name="Miller A.N."/>
            <person name="Grigoriev I.V."/>
            <person name="Debuchy R."/>
            <person name="Gladieux P."/>
            <person name="Thoren M.H."/>
            <person name="Johannesson H."/>
        </authorList>
    </citation>
    <scope>NUCLEOTIDE SEQUENCE</scope>
    <source>
        <strain evidence="3">SMH2532-1</strain>
    </source>
</reference>
<keyword evidence="4" id="KW-1185">Reference proteome</keyword>
<gene>
    <name evidence="3" type="ORF">B0T16DRAFT_457832</name>
</gene>
<keyword evidence="2" id="KW-0812">Transmembrane</keyword>
<feature type="transmembrane region" description="Helical" evidence="2">
    <location>
        <begin position="201"/>
        <end position="222"/>
    </location>
</feature>
<feature type="compositionally biased region" description="Acidic residues" evidence="1">
    <location>
        <begin position="608"/>
        <end position="617"/>
    </location>
</feature>
<evidence type="ECO:0000313" key="3">
    <source>
        <dbReference type="EMBL" id="KAK0645841.1"/>
    </source>
</evidence>
<name>A0AA39Y4F1_9PEZI</name>
<keyword evidence="2" id="KW-1133">Transmembrane helix</keyword>
<evidence type="ECO:0000313" key="4">
    <source>
        <dbReference type="Proteomes" id="UP001174936"/>
    </source>
</evidence>
<proteinExistence type="predicted"/>
<feature type="compositionally biased region" description="Gly residues" evidence="1">
    <location>
        <begin position="563"/>
        <end position="578"/>
    </location>
</feature>